<organism evidence="1">
    <name type="scientific">uncultured Rubrobacteraceae bacterium</name>
    <dbReference type="NCBI Taxonomy" id="349277"/>
    <lineage>
        <taxon>Bacteria</taxon>
        <taxon>Bacillati</taxon>
        <taxon>Actinomycetota</taxon>
        <taxon>Rubrobacteria</taxon>
        <taxon>Rubrobacterales</taxon>
        <taxon>Rubrobacteraceae</taxon>
        <taxon>environmental samples</taxon>
    </lineage>
</organism>
<accession>A0A6J4QMH7</accession>
<sequence>MSARSGFAYACQHARAYALACRQRFGPSALAFGFLDRCLPGA</sequence>
<dbReference type="EMBL" id="CADCVA010000444">
    <property type="protein sequence ID" value="CAA9449216.1"/>
    <property type="molecule type" value="Genomic_DNA"/>
</dbReference>
<gene>
    <name evidence="1" type="ORF">AVDCRST_MAG82-3639</name>
</gene>
<proteinExistence type="predicted"/>
<evidence type="ECO:0000313" key="1">
    <source>
        <dbReference type="EMBL" id="CAA9449216.1"/>
    </source>
</evidence>
<name>A0A6J4QMH7_9ACTN</name>
<protein>
    <submittedName>
        <fullName evidence="1">Uncharacterized protein</fullName>
    </submittedName>
</protein>
<reference evidence="1" key="1">
    <citation type="submission" date="2020-02" db="EMBL/GenBank/DDBJ databases">
        <authorList>
            <person name="Meier V. D."/>
        </authorList>
    </citation>
    <scope>NUCLEOTIDE SEQUENCE</scope>
    <source>
        <strain evidence="1">AVDCRST_MAG82</strain>
    </source>
</reference>
<dbReference type="AlphaFoldDB" id="A0A6J4QMH7"/>